<evidence type="ECO:0000313" key="1">
    <source>
        <dbReference type="EMBL" id="KAF0693979.1"/>
    </source>
</evidence>
<reference evidence="2 3" key="1">
    <citation type="submission" date="2019-03" db="EMBL/GenBank/DDBJ databases">
        <authorList>
            <person name="Gaulin E."/>
            <person name="Dumas B."/>
        </authorList>
    </citation>
    <scope>NUCLEOTIDE SEQUENCE [LARGE SCALE GENOMIC DNA]</scope>
    <source>
        <strain evidence="2">CBS 568.67</strain>
    </source>
</reference>
<proteinExistence type="predicted"/>
<evidence type="ECO:0000313" key="2">
    <source>
        <dbReference type="EMBL" id="VFT91920.1"/>
    </source>
</evidence>
<name>A0A485L470_9STRA</name>
<dbReference type="Proteomes" id="UP000332933">
    <property type="component" value="Unassembled WGS sequence"/>
</dbReference>
<evidence type="ECO:0000313" key="3">
    <source>
        <dbReference type="Proteomes" id="UP000332933"/>
    </source>
</evidence>
<protein>
    <submittedName>
        <fullName evidence="2">Aste57867_15107 protein</fullName>
    </submittedName>
</protein>
<dbReference type="EMBL" id="CAADRA010005644">
    <property type="protein sequence ID" value="VFT91920.1"/>
    <property type="molecule type" value="Genomic_DNA"/>
</dbReference>
<dbReference type="AlphaFoldDB" id="A0A485L470"/>
<reference evidence="1" key="2">
    <citation type="submission" date="2019-06" db="EMBL/GenBank/DDBJ databases">
        <title>Genomics analysis of Aphanomyces spp. identifies a new class of oomycete effector associated with host adaptation.</title>
        <authorList>
            <person name="Gaulin E."/>
        </authorList>
    </citation>
    <scope>NUCLEOTIDE SEQUENCE</scope>
    <source>
        <strain evidence="1">CBS 578.67</strain>
    </source>
</reference>
<dbReference type="OrthoDB" id="71310at2759"/>
<gene>
    <name evidence="2" type="primary">Aste57867_15107</name>
    <name evidence="1" type="ORF">As57867_015051</name>
    <name evidence="2" type="ORF">ASTE57867_15107</name>
</gene>
<accession>A0A485L470</accession>
<dbReference type="EMBL" id="VJMH01005623">
    <property type="protein sequence ID" value="KAF0693979.1"/>
    <property type="molecule type" value="Genomic_DNA"/>
</dbReference>
<keyword evidence="3" id="KW-1185">Reference proteome</keyword>
<organism evidence="2 3">
    <name type="scientific">Aphanomyces stellatus</name>
    <dbReference type="NCBI Taxonomy" id="120398"/>
    <lineage>
        <taxon>Eukaryota</taxon>
        <taxon>Sar</taxon>
        <taxon>Stramenopiles</taxon>
        <taxon>Oomycota</taxon>
        <taxon>Saprolegniomycetes</taxon>
        <taxon>Saprolegniales</taxon>
        <taxon>Verrucalvaceae</taxon>
        <taxon>Aphanomyces</taxon>
    </lineage>
</organism>
<sequence>MPTKDVSRNEALLSSMTQYSVGNYVREVMQVMMERVIKEQPHEPLEFLINVVRNDPRIDALDTESRFRRMDLRRVATKKKHLRAVFAEMVRGKDRPESIPREACVDKLLASKCLRQAFPHHAQDIVQVFGKKDTPKDVSVDIFVALSMTALARPFALQ</sequence>